<comment type="caution">
    <text evidence="2">The sequence shown here is derived from an EMBL/GenBank/DDBJ whole genome shotgun (WGS) entry which is preliminary data.</text>
</comment>
<feature type="region of interest" description="Disordered" evidence="1">
    <location>
        <begin position="37"/>
        <end position="82"/>
    </location>
</feature>
<proteinExistence type="predicted"/>
<organism evidence="2 3">
    <name type="scientific">Eumeta variegata</name>
    <name type="common">Bagworm moth</name>
    <name type="synonym">Eumeta japonica</name>
    <dbReference type="NCBI Taxonomy" id="151549"/>
    <lineage>
        <taxon>Eukaryota</taxon>
        <taxon>Metazoa</taxon>
        <taxon>Ecdysozoa</taxon>
        <taxon>Arthropoda</taxon>
        <taxon>Hexapoda</taxon>
        <taxon>Insecta</taxon>
        <taxon>Pterygota</taxon>
        <taxon>Neoptera</taxon>
        <taxon>Endopterygota</taxon>
        <taxon>Lepidoptera</taxon>
        <taxon>Glossata</taxon>
        <taxon>Ditrysia</taxon>
        <taxon>Tineoidea</taxon>
        <taxon>Psychidae</taxon>
        <taxon>Oiketicinae</taxon>
        <taxon>Eumeta</taxon>
    </lineage>
</organism>
<feature type="compositionally biased region" description="Polar residues" evidence="1">
    <location>
        <begin position="44"/>
        <end position="60"/>
    </location>
</feature>
<dbReference type="AlphaFoldDB" id="A0A4C1X6D6"/>
<evidence type="ECO:0000313" key="2">
    <source>
        <dbReference type="EMBL" id="GBP59348.1"/>
    </source>
</evidence>
<accession>A0A4C1X6D6</accession>
<dbReference type="Proteomes" id="UP000299102">
    <property type="component" value="Unassembled WGS sequence"/>
</dbReference>
<gene>
    <name evidence="2" type="ORF">EVAR_45528_1</name>
</gene>
<dbReference type="EMBL" id="BGZK01000759">
    <property type="protein sequence ID" value="GBP59348.1"/>
    <property type="molecule type" value="Genomic_DNA"/>
</dbReference>
<evidence type="ECO:0000256" key="1">
    <source>
        <dbReference type="SAM" id="MobiDB-lite"/>
    </source>
</evidence>
<reference evidence="2 3" key="1">
    <citation type="journal article" date="2019" name="Commun. Biol.">
        <title>The bagworm genome reveals a unique fibroin gene that provides high tensile strength.</title>
        <authorList>
            <person name="Kono N."/>
            <person name="Nakamura H."/>
            <person name="Ohtoshi R."/>
            <person name="Tomita M."/>
            <person name="Numata K."/>
            <person name="Arakawa K."/>
        </authorList>
    </citation>
    <scope>NUCLEOTIDE SEQUENCE [LARGE SCALE GENOMIC DNA]</scope>
</reference>
<protein>
    <submittedName>
        <fullName evidence="2">Uncharacterized protein</fullName>
    </submittedName>
</protein>
<sequence>MAPLAVERLRGLRWVTFLRSVSDCVIAHLRPFTFRSVEGESENSKISESTRPNRQPQNYESEGGRTPAKNSETSGRLPTPSADVIASVRTKLSRAGACRAVKSTMRLTQRMNINSPVLRLTFESRQRLSYYVLLTAAYSSA</sequence>
<evidence type="ECO:0000313" key="3">
    <source>
        <dbReference type="Proteomes" id="UP000299102"/>
    </source>
</evidence>
<name>A0A4C1X6D6_EUMVA</name>
<keyword evidence="3" id="KW-1185">Reference proteome</keyword>